<feature type="domain" description="General stress protein 17M-like" evidence="1">
    <location>
        <begin position="6"/>
        <end position="99"/>
    </location>
</feature>
<dbReference type="AlphaFoldDB" id="C4L3T3"/>
<dbReference type="OrthoDB" id="2678178at2"/>
<dbReference type="RefSeq" id="WP_015880987.1">
    <property type="nucleotide sequence ID" value="NC_012673.1"/>
</dbReference>
<dbReference type="Pfam" id="PF11181">
    <property type="entry name" value="YflT"/>
    <property type="match status" value="1"/>
</dbReference>
<gene>
    <name evidence="2" type="ordered locus">EAT1b_2507</name>
</gene>
<dbReference type="InterPro" id="IPR025889">
    <property type="entry name" value="GSP17M-like_dom"/>
</dbReference>
<organism evidence="2 3">
    <name type="scientific">Exiguobacterium sp. (strain ATCC BAA-1283 / AT1b)</name>
    <dbReference type="NCBI Taxonomy" id="360911"/>
    <lineage>
        <taxon>Bacteria</taxon>
        <taxon>Bacillati</taxon>
        <taxon>Bacillota</taxon>
        <taxon>Bacilli</taxon>
        <taxon>Bacillales</taxon>
        <taxon>Bacillales Family XII. Incertae Sedis</taxon>
        <taxon>Exiguobacterium</taxon>
    </lineage>
</organism>
<protein>
    <recommendedName>
        <fullName evidence="1">General stress protein 17M-like domain-containing protein</fullName>
    </recommendedName>
</protein>
<evidence type="ECO:0000313" key="2">
    <source>
        <dbReference type="EMBL" id="ACQ71428.1"/>
    </source>
</evidence>
<dbReference type="HOGENOM" id="CLU_1842128_0_0_9"/>
<dbReference type="EMBL" id="CP001615">
    <property type="protein sequence ID" value="ACQ71428.1"/>
    <property type="molecule type" value="Genomic_DNA"/>
</dbReference>
<dbReference type="STRING" id="360911.EAT1b_2507"/>
<name>C4L3T3_EXISA</name>
<reference evidence="2 3" key="1">
    <citation type="journal article" date="2011" name="J. Bacteriol.">
        <title>Complete genome sequence of the Thermophilic Bacterium Exiguobacterium sp. AT1b.</title>
        <authorList>
            <person name="Vishnivetskaya T.A."/>
            <person name="Lucas S."/>
            <person name="Copeland A."/>
            <person name="Lapidus A."/>
            <person name="Glavina Del Rio T."/>
            <person name="Dalin E."/>
            <person name="Tice H."/>
            <person name="Bruce D.C."/>
            <person name="Goodwin L.A."/>
            <person name="Pitluck S."/>
            <person name="Saunders E."/>
            <person name="Brettin T."/>
            <person name="Detter C."/>
            <person name="Han C."/>
            <person name="Larimer F."/>
            <person name="Land M.L."/>
            <person name="Hauser L.J."/>
            <person name="Kyrpides N.C."/>
            <person name="Ovchinnikova G."/>
            <person name="Kathariou S."/>
            <person name="Ramaley R.F."/>
            <person name="Rodrigues D.F."/>
            <person name="Hendrix C."/>
            <person name="Richardson P."/>
            <person name="Tiedje J.M."/>
        </authorList>
    </citation>
    <scope>NUCLEOTIDE SEQUENCE [LARGE SCALE GENOMIC DNA]</scope>
    <source>
        <strain evidence="3">ATCC BAA-1283 / AT1b</strain>
    </source>
</reference>
<accession>C4L3T3</accession>
<dbReference type="KEGG" id="eat:EAT1b_2507"/>
<dbReference type="Proteomes" id="UP000000716">
    <property type="component" value="Chromosome"/>
</dbReference>
<sequence>MSERRFVGTFDTKESLLSKINELKENGYDEGELFVVTERDEAVHVLKRETNLNVEEGDTSWLDNLNGGGSEDRDTKQALTDLGIADDEIEQAHSTIKQGGYALVIDEPDTGFNDGRSAVFEGHEANAAFGENPENGQKD</sequence>
<keyword evidence="3" id="KW-1185">Reference proteome</keyword>
<proteinExistence type="predicted"/>
<evidence type="ECO:0000313" key="3">
    <source>
        <dbReference type="Proteomes" id="UP000000716"/>
    </source>
</evidence>
<evidence type="ECO:0000259" key="1">
    <source>
        <dbReference type="Pfam" id="PF11181"/>
    </source>
</evidence>